<dbReference type="Proteomes" id="UP001156215">
    <property type="component" value="Chromosome"/>
</dbReference>
<dbReference type="KEGG" id="ovb:NB640_08320"/>
<proteinExistence type="predicted"/>
<sequence length="197" mass="21747">MHLLCLGDSICYGDGVHPDQAWVSLLAAELAQRHPAVRVHNAGVNGETVQGGLWRLSECLVPLVPDLLYVQFGLNDAWINICSAEEYTDMMWEIVFRALESGVRAVVVGTNHPVWAGQDVYGAADYPQRVRHFNASLRSRFALAPERVSLADAEAHWDGLGSREALVPLLQADGVHLSSQGNRVYANFLLPVFEWSL</sequence>
<dbReference type="Gene3D" id="3.40.50.1110">
    <property type="entry name" value="SGNH hydrolase"/>
    <property type="match status" value="1"/>
</dbReference>
<name>A0A9E9P3M0_9BURK</name>
<dbReference type="Pfam" id="PF13472">
    <property type="entry name" value="Lipase_GDSL_2"/>
    <property type="match status" value="1"/>
</dbReference>
<feature type="domain" description="SGNH hydrolase-type esterase" evidence="1">
    <location>
        <begin position="5"/>
        <end position="184"/>
    </location>
</feature>
<dbReference type="PANTHER" id="PTHR30383">
    <property type="entry name" value="THIOESTERASE 1/PROTEASE 1/LYSOPHOSPHOLIPASE L1"/>
    <property type="match status" value="1"/>
</dbReference>
<keyword evidence="3" id="KW-1185">Reference proteome</keyword>
<dbReference type="EMBL" id="CP098242">
    <property type="protein sequence ID" value="WAW09271.1"/>
    <property type="molecule type" value="Genomic_DNA"/>
</dbReference>
<organism evidence="2 3">
    <name type="scientific">Oxalobacter vibrioformis</name>
    <dbReference type="NCBI Taxonomy" id="933080"/>
    <lineage>
        <taxon>Bacteria</taxon>
        <taxon>Pseudomonadati</taxon>
        <taxon>Pseudomonadota</taxon>
        <taxon>Betaproteobacteria</taxon>
        <taxon>Burkholderiales</taxon>
        <taxon>Oxalobacteraceae</taxon>
        <taxon>Oxalobacter</taxon>
    </lineage>
</organism>
<accession>A0A9E9P3M0</accession>
<evidence type="ECO:0000259" key="1">
    <source>
        <dbReference type="Pfam" id="PF13472"/>
    </source>
</evidence>
<dbReference type="SUPFAM" id="SSF52266">
    <property type="entry name" value="SGNH hydrolase"/>
    <property type="match status" value="1"/>
</dbReference>
<dbReference type="AlphaFoldDB" id="A0A9E9P3M0"/>
<evidence type="ECO:0000313" key="2">
    <source>
        <dbReference type="EMBL" id="WAW09271.1"/>
    </source>
</evidence>
<evidence type="ECO:0000313" key="3">
    <source>
        <dbReference type="Proteomes" id="UP001156215"/>
    </source>
</evidence>
<dbReference type="InterPro" id="IPR013830">
    <property type="entry name" value="SGNH_hydro"/>
</dbReference>
<dbReference type="PANTHER" id="PTHR30383:SF5">
    <property type="entry name" value="SGNH HYDROLASE-TYPE ESTERASE DOMAIN-CONTAINING PROTEIN"/>
    <property type="match status" value="1"/>
</dbReference>
<dbReference type="GO" id="GO:0004622">
    <property type="term" value="F:phosphatidylcholine lysophospholipase activity"/>
    <property type="evidence" value="ECO:0007669"/>
    <property type="project" value="TreeGrafter"/>
</dbReference>
<dbReference type="InterPro" id="IPR051532">
    <property type="entry name" value="Ester_Hydrolysis_Enzymes"/>
</dbReference>
<gene>
    <name evidence="2" type="ORF">NB640_08320</name>
</gene>
<protein>
    <submittedName>
        <fullName evidence="2">GDSL-type esterase/lipase family protein</fullName>
    </submittedName>
</protein>
<dbReference type="RefSeq" id="WP_269308267.1">
    <property type="nucleotide sequence ID" value="NZ_CP098242.1"/>
</dbReference>
<reference evidence="2" key="1">
    <citation type="journal article" date="2022" name="Front. Microbiol.">
        <title>New perspectives on an old grouping: The genomic and phenotypic variability of Oxalobacter formigenes and the implications for calcium oxalate stone prevention.</title>
        <authorList>
            <person name="Chmiel J.A."/>
            <person name="Carr C."/>
            <person name="Stuivenberg G.A."/>
            <person name="Venema R."/>
            <person name="Chanyi R.M."/>
            <person name="Al K.F."/>
            <person name="Giguere D."/>
            <person name="Say H."/>
            <person name="Akouris P.P."/>
            <person name="Dominguez Romero S.A."/>
            <person name="Kwong A."/>
            <person name="Tai V."/>
            <person name="Koval S.F."/>
            <person name="Razvi H."/>
            <person name="Bjazevic J."/>
            <person name="Burton J.P."/>
        </authorList>
    </citation>
    <scope>NUCLEOTIDE SEQUENCE</scope>
    <source>
        <strain evidence="2">WoOx3</strain>
    </source>
</reference>
<dbReference type="InterPro" id="IPR036514">
    <property type="entry name" value="SGNH_hydro_sf"/>
</dbReference>